<protein>
    <submittedName>
        <fullName evidence="2">Uncharacterized protein</fullName>
    </submittedName>
</protein>
<gene>
    <name evidence="2" type="ORF">HYALB_00008578</name>
</gene>
<reference evidence="2" key="1">
    <citation type="submission" date="2021-07" db="EMBL/GenBank/DDBJ databases">
        <authorList>
            <person name="Durling M."/>
        </authorList>
    </citation>
    <scope>NUCLEOTIDE SEQUENCE</scope>
</reference>
<feature type="compositionally biased region" description="Polar residues" evidence="1">
    <location>
        <begin position="7"/>
        <end position="18"/>
    </location>
</feature>
<dbReference type="EMBL" id="CAJVRM010000087">
    <property type="protein sequence ID" value="CAG8974029.1"/>
    <property type="molecule type" value="Genomic_DNA"/>
</dbReference>
<comment type="caution">
    <text evidence="2">The sequence shown here is derived from an EMBL/GenBank/DDBJ whole genome shotgun (WGS) entry which is preliminary data.</text>
</comment>
<evidence type="ECO:0000313" key="3">
    <source>
        <dbReference type="Proteomes" id="UP000701801"/>
    </source>
</evidence>
<organism evidence="2 3">
    <name type="scientific">Hymenoscyphus albidus</name>
    <dbReference type="NCBI Taxonomy" id="595503"/>
    <lineage>
        <taxon>Eukaryota</taxon>
        <taxon>Fungi</taxon>
        <taxon>Dikarya</taxon>
        <taxon>Ascomycota</taxon>
        <taxon>Pezizomycotina</taxon>
        <taxon>Leotiomycetes</taxon>
        <taxon>Helotiales</taxon>
        <taxon>Helotiaceae</taxon>
        <taxon>Hymenoscyphus</taxon>
    </lineage>
</organism>
<name>A0A9N9LF19_9HELO</name>
<proteinExistence type="predicted"/>
<dbReference type="OrthoDB" id="3485856at2759"/>
<dbReference type="Proteomes" id="UP000701801">
    <property type="component" value="Unassembled WGS sequence"/>
</dbReference>
<dbReference type="AlphaFoldDB" id="A0A9N9LF19"/>
<keyword evidence="3" id="KW-1185">Reference proteome</keyword>
<evidence type="ECO:0000256" key="1">
    <source>
        <dbReference type="SAM" id="MobiDB-lite"/>
    </source>
</evidence>
<evidence type="ECO:0000313" key="2">
    <source>
        <dbReference type="EMBL" id="CAG8974029.1"/>
    </source>
</evidence>
<accession>A0A9N9LF19</accession>
<sequence length="125" mass="14246">MALLDSFKQTTPPASISPLTPPSTADAKFLARVAAILRAFKSCQNGYPPSVPWTVYKLNSGEYEDLQRRLKDDVELWGYVDNRVRYDYDPISSTLIIRMTTTLHDTFAAELVTKIKEEFENLKKD</sequence>
<feature type="region of interest" description="Disordered" evidence="1">
    <location>
        <begin position="1"/>
        <end position="20"/>
    </location>
</feature>